<feature type="transmembrane region" description="Helical" evidence="5">
    <location>
        <begin position="113"/>
        <end position="138"/>
    </location>
</feature>
<evidence type="ECO:0000256" key="2">
    <source>
        <dbReference type="ARBA" id="ARBA00022692"/>
    </source>
</evidence>
<evidence type="ECO:0000256" key="1">
    <source>
        <dbReference type="ARBA" id="ARBA00004141"/>
    </source>
</evidence>
<dbReference type="OrthoDB" id="196103at2759"/>
<comment type="caution">
    <text evidence="6">The sequence shown here is derived from an EMBL/GenBank/DDBJ whole genome shotgun (WGS) entry which is preliminary data.</text>
</comment>
<feature type="transmembrane region" description="Helical" evidence="5">
    <location>
        <begin position="89"/>
        <end position="107"/>
    </location>
</feature>
<evidence type="ECO:0000256" key="4">
    <source>
        <dbReference type="ARBA" id="ARBA00023136"/>
    </source>
</evidence>
<feature type="transmembrane region" description="Helical" evidence="5">
    <location>
        <begin position="305"/>
        <end position="322"/>
    </location>
</feature>
<dbReference type="PANTHER" id="PTHR23294">
    <property type="entry name" value="ET TRANSLATION PRODUCT-RELATED"/>
    <property type="match status" value="1"/>
</dbReference>
<dbReference type="GO" id="GO:0022857">
    <property type="term" value="F:transmembrane transporter activity"/>
    <property type="evidence" value="ECO:0007669"/>
    <property type="project" value="InterPro"/>
</dbReference>
<feature type="transmembrane region" description="Helical" evidence="5">
    <location>
        <begin position="241"/>
        <end position="266"/>
    </location>
</feature>
<keyword evidence="3 5" id="KW-1133">Transmembrane helix</keyword>
<feature type="transmembrane region" description="Helical" evidence="5">
    <location>
        <begin position="703"/>
        <end position="724"/>
    </location>
</feature>
<dbReference type="Gene3D" id="1.20.1250.20">
    <property type="entry name" value="MFS general substrate transporter like domains"/>
    <property type="match status" value="1"/>
</dbReference>
<organism evidence="6 7">
    <name type="scientific">Botryosphaeria dothidea</name>
    <dbReference type="NCBI Taxonomy" id="55169"/>
    <lineage>
        <taxon>Eukaryota</taxon>
        <taxon>Fungi</taxon>
        <taxon>Dikarya</taxon>
        <taxon>Ascomycota</taxon>
        <taxon>Pezizomycotina</taxon>
        <taxon>Dothideomycetes</taxon>
        <taxon>Dothideomycetes incertae sedis</taxon>
        <taxon>Botryosphaeriales</taxon>
        <taxon>Botryosphaeriaceae</taxon>
        <taxon>Botryosphaeria</taxon>
    </lineage>
</organism>
<feature type="transmembrane region" description="Helical" evidence="5">
    <location>
        <begin position="24"/>
        <end position="43"/>
    </location>
</feature>
<dbReference type="Pfam" id="PF07690">
    <property type="entry name" value="MFS_1"/>
    <property type="match status" value="1"/>
</dbReference>
<sequence length="833" mass="92971">MAADTTALPPQGERYPVRWYRSTFYNMTILGLCNLSAPGIWIAMNSLGAGGAASPKVVNAANALTFCLMVVSCYFSSVIVHYIGIKGSLIFGTLGYAPFAAGLYTNNRYGTNWLMLFGAALCGISAGVFWMAEAAIAIAYPEPWNRGKALGYWLTYRLSGQILGGAINLGINAENNKAGKVSYTVYIVFITIQALGPFVALLLNKPAAVERKDGKKVSLSIVENPWYEIRATTRNFFTPKFLLVILFIGQAVFSEAVFFTYLATWFTVRSRALGSFLSGIVAVISGNVLGHWLDHSKVSLKMRTRSTFFVLVVLQGAWWTWATILVSKFRHTRPTYDWDDSYFGAAFAVYIFLTIGFQLNYLFLYFIVTNLAEGEEEVIRYAALLRGTESAWQAVSYGLTSLPLFAEVGGVYFTFVLWTIAIWPAWLVLRHFGNGASDIANSRTVESSEDSDTTENQFALVDPVFPRVNCRAKYDASKPPSPKAHVSYGLCKDNCGGIGRSQANEPGQWAAPLVQFILLSVIFAMTIPRMRHIDFDFVDNSDPSWRWVLVSLLKQLFAAALLFMDTTIWIGAIVIDAAPMMVSGLYEALLDHRVLCWLDKKRHDLEERDSLEFLVTVVCGNIHLDLDHRSDIELRGAQEYGTGGGVRERSFAESRVRPTRTPERAIGHAIQANPLAELTNKLICAPRNQRQEKLRDAMDSQMAFGSIVGAPVLFYSGSFVYIILDLRNDPSDQDAAISLAFGVEWMIIPHVAIVAGCLLASNNPSTAAAIVGLPPSPKSRKWYMELVGWKDAYETRYQPVYMWDRGRNKMRWVKSCNNWNENGECREHFNIKW</sequence>
<feature type="transmembrane region" description="Helical" evidence="5">
    <location>
        <begin position="63"/>
        <end position="82"/>
    </location>
</feature>
<reference evidence="6" key="1">
    <citation type="submission" date="2020-04" db="EMBL/GenBank/DDBJ databases">
        <title>Genome Assembly and Annotation of Botryosphaeria dothidea sdau 11-99, a Latent Pathogen of Apple Fruit Ring Rot in China.</title>
        <authorList>
            <person name="Yu C."/>
            <person name="Diao Y."/>
            <person name="Lu Q."/>
            <person name="Zhao J."/>
            <person name="Cui S."/>
            <person name="Peng C."/>
            <person name="He B."/>
            <person name="Liu H."/>
        </authorList>
    </citation>
    <scope>NUCLEOTIDE SEQUENCE [LARGE SCALE GENOMIC DNA]</scope>
    <source>
        <strain evidence="6">Sdau11-99</strain>
    </source>
</reference>
<dbReference type="InterPro" id="IPR011701">
    <property type="entry name" value="MFS"/>
</dbReference>
<dbReference type="EMBL" id="WWBZ02000033">
    <property type="protein sequence ID" value="KAF4307246.1"/>
    <property type="molecule type" value="Genomic_DNA"/>
</dbReference>
<gene>
    <name evidence="6" type="ORF">GTA08_BOTSDO05269</name>
</gene>
<evidence type="ECO:0000313" key="6">
    <source>
        <dbReference type="EMBL" id="KAF4307246.1"/>
    </source>
</evidence>
<evidence type="ECO:0000256" key="5">
    <source>
        <dbReference type="SAM" id="Phobius"/>
    </source>
</evidence>
<feature type="transmembrane region" description="Helical" evidence="5">
    <location>
        <begin position="272"/>
        <end position="293"/>
    </location>
</feature>
<protein>
    <submittedName>
        <fullName evidence="6">Major facilitator superfamily transporter</fullName>
    </submittedName>
</protein>
<keyword evidence="7" id="KW-1185">Reference proteome</keyword>
<dbReference type="InterPro" id="IPR051617">
    <property type="entry name" value="UNC-93-like_regulator"/>
</dbReference>
<feature type="transmembrane region" description="Helical" evidence="5">
    <location>
        <begin position="736"/>
        <end position="760"/>
    </location>
</feature>
<feature type="transmembrane region" description="Helical" evidence="5">
    <location>
        <begin position="547"/>
        <end position="575"/>
    </location>
</feature>
<dbReference type="GO" id="GO:0016020">
    <property type="term" value="C:membrane"/>
    <property type="evidence" value="ECO:0007669"/>
    <property type="project" value="UniProtKB-SubCell"/>
</dbReference>
<feature type="transmembrane region" description="Helical" evidence="5">
    <location>
        <begin position="150"/>
        <end position="171"/>
    </location>
</feature>
<evidence type="ECO:0000256" key="3">
    <source>
        <dbReference type="ARBA" id="ARBA00022989"/>
    </source>
</evidence>
<evidence type="ECO:0000313" key="7">
    <source>
        <dbReference type="Proteomes" id="UP000572817"/>
    </source>
</evidence>
<name>A0A8H4IU62_9PEZI</name>
<feature type="transmembrane region" description="Helical" evidence="5">
    <location>
        <begin position="342"/>
        <end position="366"/>
    </location>
</feature>
<feature type="transmembrane region" description="Helical" evidence="5">
    <location>
        <begin position="509"/>
        <end position="527"/>
    </location>
</feature>
<comment type="subcellular location">
    <subcellularLocation>
        <location evidence="1">Membrane</location>
        <topology evidence="1">Multi-pass membrane protein</topology>
    </subcellularLocation>
</comment>
<dbReference type="InterPro" id="IPR036259">
    <property type="entry name" value="MFS_trans_sf"/>
</dbReference>
<keyword evidence="4 5" id="KW-0472">Membrane</keyword>
<feature type="transmembrane region" description="Helical" evidence="5">
    <location>
        <begin position="183"/>
        <end position="203"/>
    </location>
</feature>
<accession>A0A8H4IU62</accession>
<feature type="transmembrane region" description="Helical" evidence="5">
    <location>
        <begin position="411"/>
        <end position="429"/>
    </location>
</feature>
<dbReference type="PANTHER" id="PTHR23294:SF19">
    <property type="entry name" value="DUF895 DOMAIN MEMBRANE PROTEIN-RELATED"/>
    <property type="match status" value="1"/>
</dbReference>
<dbReference type="SUPFAM" id="SSF103473">
    <property type="entry name" value="MFS general substrate transporter"/>
    <property type="match status" value="1"/>
</dbReference>
<keyword evidence="2 5" id="KW-0812">Transmembrane</keyword>
<dbReference type="AlphaFoldDB" id="A0A8H4IU62"/>
<dbReference type="Proteomes" id="UP000572817">
    <property type="component" value="Unassembled WGS sequence"/>
</dbReference>
<proteinExistence type="predicted"/>